<feature type="region of interest" description="Disordered" evidence="1">
    <location>
        <begin position="1"/>
        <end position="35"/>
    </location>
</feature>
<evidence type="ECO:0000313" key="3">
    <source>
        <dbReference type="EMBL" id="GAA2198529.1"/>
    </source>
</evidence>
<dbReference type="EMBL" id="BAAAOQ010000013">
    <property type="protein sequence ID" value="GAA2198529.1"/>
    <property type="molecule type" value="Genomic_DNA"/>
</dbReference>
<feature type="compositionally biased region" description="Basic and acidic residues" evidence="1">
    <location>
        <begin position="240"/>
        <end position="249"/>
    </location>
</feature>
<protein>
    <submittedName>
        <fullName evidence="3">ParB N-terminal domain-containing protein</fullName>
    </submittedName>
</protein>
<feature type="region of interest" description="Disordered" evidence="1">
    <location>
        <begin position="233"/>
        <end position="285"/>
    </location>
</feature>
<accession>A0ABP5NFV5</accession>
<dbReference type="Proteomes" id="UP001501391">
    <property type="component" value="Unassembled WGS sequence"/>
</dbReference>
<evidence type="ECO:0000259" key="2">
    <source>
        <dbReference type="SMART" id="SM00470"/>
    </source>
</evidence>
<sequence length="359" mass="38518">MQQADAKGPGSTSVASAPAEADAHTAAGADAASVPVRELLPGESPRLDGVDEEYAARLAALETPLPPILVRRSDMTVIDGRHRLLAALLRGQERIGVEFFEGSDADAFLRAVEVNVTHGRPLSLADRRAAAARIIASHPHLSTRAIARASGLSAKAVGALRRCSTDAEQQLDKRVGQDGRARPVNVMEGRWRAAQVMAENPNASLREIARLAGISPATASDVRKRILAGEPPVAGSVRADATRTAEPEATRLTSVHSPPSAPEPGQPSPVREFPDHTRPESLLGKLSKDPALRLREEGRGLLRLLQYNALAEWQELSAVVPQHCEPLVGRLARQYAAQWLEFAQDLEKRGVTTTQRKTG</sequence>
<feature type="compositionally biased region" description="Low complexity" evidence="1">
    <location>
        <begin position="15"/>
        <end position="32"/>
    </location>
</feature>
<keyword evidence="4" id="KW-1185">Reference proteome</keyword>
<organism evidence="3 4">
    <name type="scientific">Streptomyces bangladeshensis</name>
    <dbReference type="NCBI Taxonomy" id="295352"/>
    <lineage>
        <taxon>Bacteria</taxon>
        <taxon>Bacillati</taxon>
        <taxon>Actinomycetota</taxon>
        <taxon>Actinomycetes</taxon>
        <taxon>Kitasatosporales</taxon>
        <taxon>Streptomycetaceae</taxon>
        <taxon>Streptomyces</taxon>
    </lineage>
</organism>
<reference evidence="4" key="1">
    <citation type="journal article" date="2019" name="Int. J. Syst. Evol. Microbiol.">
        <title>The Global Catalogue of Microorganisms (GCM) 10K type strain sequencing project: providing services to taxonomists for standard genome sequencing and annotation.</title>
        <authorList>
            <consortium name="The Broad Institute Genomics Platform"/>
            <consortium name="The Broad Institute Genome Sequencing Center for Infectious Disease"/>
            <person name="Wu L."/>
            <person name="Ma J."/>
        </authorList>
    </citation>
    <scope>NUCLEOTIDE SEQUENCE [LARGE SCALE GENOMIC DNA]</scope>
    <source>
        <strain evidence="4">JCM 14924</strain>
    </source>
</reference>
<dbReference type="InterPro" id="IPR003115">
    <property type="entry name" value="ParB_N"/>
</dbReference>
<evidence type="ECO:0000313" key="4">
    <source>
        <dbReference type="Proteomes" id="UP001501391"/>
    </source>
</evidence>
<evidence type="ECO:0000256" key="1">
    <source>
        <dbReference type="SAM" id="MobiDB-lite"/>
    </source>
</evidence>
<comment type="caution">
    <text evidence="3">The sequence shown here is derived from an EMBL/GenBank/DDBJ whole genome shotgun (WGS) entry which is preliminary data.</text>
</comment>
<feature type="domain" description="ParB-like N-terminal" evidence="2">
    <location>
        <begin position="32"/>
        <end position="116"/>
    </location>
</feature>
<dbReference type="InterPro" id="IPR036086">
    <property type="entry name" value="ParB/Sulfiredoxin_sf"/>
</dbReference>
<name>A0ABP5NFV5_9ACTN</name>
<dbReference type="SUPFAM" id="SSF110849">
    <property type="entry name" value="ParB/Sulfiredoxin"/>
    <property type="match status" value="1"/>
</dbReference>
<proteinExistence type="predicted"/>
<gene>
    <name evidence="3" type="ORF">GCM10009787_41620</name>
</gene>
<dbReference type="SMART" id="SM00470">
    <property type="entry name" value="ParB"/>
    <property type="match status" value="1"/>
</dbReference>